<organism evidence="1 2">
    <name type="scientific">Naganishia cerealis</name>
    <dbReference type="NCBI Taxonomy" id="610337"/>
    <lineage>
        <taxon>Eukaryota</taxon>
        <taxon>Fungi</taxon>
        <taxon>Dikarya</taxon>
        <taxon>Basidiomycota</taxon>
        <taxon>Agaricomycotina</taxon>
        <taxon>Tremellomycetes</taxon>
        <taxon>Filobasidiales</taxon>
        <taxon>Filobasidiaceae</taxon>
        <taxon>Naganishia</taxon>
    </lineage>
</organism>
<accession>A0ACC2VWW5</accession>
<keyword evidence="2" id="KW-1185">Reference proteome</keyword>
<dbReference type="EMBL" id="JASBWR010000047">
    <property type="protein sequence ID" value="KAJ9103362.1"/>
    <property type="molecule type" value="Genomic_DNA"/>
</dbReference>
<proteinExistence type="predicted"/>
<gene>
    <name evidence="1" type="ORF">QFC19_004461</name>
</gene>
<comment type="caution">
    <text evidence="1">The sequence shown here is derived from an EMBL/GenBank/DDBJ whole genome shotgun (WGS) entry which is preliminary data.</text>
</comment>
<protein>
    <submittedName>
        <fullName evidence="1">Uncharacterized protein</fullName>
    </submittedName>
</protein>
<name>A0ACC2VWW5_9TREE</name>
<evidence type="ECO:0000313" key="2">
    <source>
        <dbReference type="Proteomes" id="UP001241377"/>
    </source>
</evidence>
<evidence type="ECO:0000313" key="1">
    <source>
        <dbReference type="EMBL" id="KAJ9103362.1"/>
    </source>
</evidence>
<sequence>MPMDTSEYLTSRGWKGKGTALKHGHVTRPLAVVQKKTLSGVGKDRDEAVPFWDNIFAAAAINIKVSSETPTPVASGAATPVKGSSPVPLKSSQSSMTAFARGKQEMARRLLYSKFFRGDVLVSEDLDKIPGASSRRLSKNGMEAGSSTLMAAVDGTASLPTSRSTTESPESDGEETKNTANGSTTIESAEAKAQRKAEKASKRAARAEVKAAKLLKKEAKVRKQAEKAERSSATIDGNEGKRKGKDKKKEKEATVSGDDDENTEQKQKRKRSQTEVVDSQGNDDVGDDTETASLRKKKKKKRKATD</sequence>
<dbReference type="Proteomes" id="UP001241377">
    <property type="component" value="Unassembled WGS sequence"/>
</dbReference>
<reference evidence="1" key="1">
    <citation type="submission" date="2023-04" db="EMBL/GenBank/DDBJ databases">
        <title>Draft Genome sequencing of Naganishia species isolated from polar environments using Oxford Nanopore Technology.</title>
        <authorList>
            <person name="Leo P."/>
            <person name="Venkateswaran K."/>
        </authorList>
    </citation>
    <scope>NUCLEOTIDE SEQUENCE</scope>
    <source>
        <strain evidence="1">MNA-CCFEE 5261</strain>
    </source>
</reference>